<reference evidence="2 3" key="1">
    <citation type="submission" date="2015-05" db="EMBL/GenBank/DDBJ databases">
        <title>Photobacterium galathea sp. nov.</title>
        <authorList>
            <person name="Machado H."/>
            <person name="Gram L."/>
        </authorList>
    </citation>
    <scope>NUCLEOTIDE SEQUENCE [LARGE SCALE GENOMIC DNA]</scope>
    <source>
        <strain evidence="2 3">DSM 25995</strain>
    </source>
</reference>
<evidence type="ECO:0000313" key="2">
    <source>
        <dbReference type="EMBL" id="KLV03154.1"/>
    </source>
</evidence>
<dbReference type="InterPro" id="IPR021457">
    <property type="entry name" value="DUF3108"/>
</dbReference>
<gene>
    <name evidence="2" type="ORF">ABT58_00750</name>
</gene>
<dbReference type="AlphaFoldDB" id="A0A0J1GUQ0"/>
<name>A0A0J1GUQ0_9GAMM</name>
<protein>
    <recommendedName>
        <fullName evidence="4">DUF3108 domain-containing protein</fullName>
    </recommendedName>
</protein>
<proteinExistence type="predicted"/>
<feature type="chain" id="PRO_5005252111" description="DUF3108 domain-containing protein" evidence="1">
    <location>
        <begin position="23"/>
        <end position="253"/>
    </location>
</feature>
<sequence>MRRPFRSLSILLTLLFASHTQAAPSPDFHQCNKTFTYQLFFNGLKIGQLSRTLRWQGEQAQVSAFSSINVLATKTRFRQRSQIYWSPEQQSFLSKGFSRQVEGLLAGDTEATFSDNGKRSTVSQDGTILEFSSASQPLLDSDAVGSQMRLALIQGKTQFNYKLQDTDEVNHYYFQVKGKETINSNFGKISAIRVEQVRKSDRKLVMWFSPDVDYQLVRATYQRKILDVKAVMLSKKITCPAGVTLTTKNTRSP</sequence>
<evidence type="ECO:0000313" key="3">
    <source>
        <dbReference type="Proteomes" id="UP000036426"/>
    </source>
</evidence>
<dbReference type="PATRIC" id="fig|754436.4.peg.159"/>
<accession>A0A0J1GUQ0</accession>
<keyword evidence="3" id="KW-1185">Reference proteome</keyword>
<comment type="caution">
    <text evidence="2">The sequence shown here is derived from an EMBL/GenBank/DDBJ whole genome shotgun (WGS) entry which is preliminary data.</text>
</comment>
<organism evidence="2 3">
    <name type="scientific">Photobacterium aphoticum</name>
    <dbReference type="NCBI Taxonomy" id="754436"/>
    <lineage>
        <taxon>Bacteria</taxon>
        <taxon>Pseudomonadati</taxon>
        <taxon>Pseudomonadota</taxon>
        <taxon>Gammaproteobacteria</taxon>
        <taxon>Vibrionales</taxon>
        <taxon>Vibrionaceae</taxon>
        <taxon>Photobacterium</taxon>
    </lineage>
</organism>
<evidence type="ECO:0008006" key="4">
    <source>
        <dbReference type="Google" id="ProtNLM"/>
    </source>
</evidence>
<dbReference type="OrthoDB" id="5875477at2"/>
<feature type="signal peptide" evidence="1">
    <location>
        <begin position="1"/>
        <end position="22"/>
    </location>
</feature>
<dbReference type="EMBL" id="LDOV01000001">
    <property type="protein sequence ID" value="KLV03154.1"/>
    <property type="molecule type" value="Genomic_DNA"/>
</dbReference>
<keyword evidence="1" id="KW-0732">Signal</keyword>
<evidence type="ECO:0000256" key="1">
    <source>
        <dbReference type="SAM" id="SignalP"/>
    </source>
</evidence>
<dbReference type="Proteomes" id="UP000036426">
    <property type="component" value="Unassembled WGS sequence"/>
</dbReference>
<dbReference type="Pfam" id="PF11306">
    <property type="entry name" value="DUF3108"/>
    <property type="match status" value="1"/>
</dbReference>